<dbReference type="EMBL" id="JAAALK010000285">
    <property type="protein sequence ID" value="KAG8065175.1"/>
    <property type="molecule type" value="Genomic_DNA"/>
</dbReference>
<dbReference type="Proteomes" id="UP000729402">
    <property type="component" value="Unassembled WGS sequence"/>
</dbReference>
<keyword evidence="2" id="KW-1185">Reference proteome</keyword>
<reference evidence="1" key="2">
    <citation type="submission" date="2021-02" db="EMBL/GenBank/DDBJ databases">
        <authorList>
            <person name="Kimball J.A."/>
            <person name="Haas M.W."/>
            <person name="Macchietto M."/>
            <person name="Kono T."/>
            <person name="Duquette J."/>
            <person name="Shao M."/>
        </authorList>
    </citation>
    <scope>NUCLEOTIDE SEQUENCE</scope>
    <source>
        <tissue evidence="1">Fresh leaf tissue</tissue>
    </source>
</reference>
<organism evidence="1 2">
    <name type="scientific">Zizania palustris</name>
    <name type="common">Northern wild rice</name>
    <dbReference type="NCBI Taxonomy" id="103762"/>
    <lineage>
        <taxon>Eukaryota</taxon>
        <taxon>Viridiplantae</taxon>
        <taxon>Streptophyta</taxon>
        <taxon>Embryophyta</taxon>
        <taxon>Tracheophyta</taxon>
        <taxon>Spermatophyta</taxon>
        <taxon>Magnoliopsida</taxon>
        <taxon>Liliopsida</taxon>
        <taxon>Poales</taxon>
        <taxon>Poaceae</taxon>
        <taxon>BOP clade</taxon>
        <taxon>Oryzoideae</taxon>
        <taxon>Oryzeae</taxon>
        <taxon>Zizaniinae</taxon>
        <taxon>Zizania</taxon>
    </lineage>
</organism>
<proteinExistence type="predicted"/>
<name>A0A8J5VFR7_ZIZPA</name>
<reference evidence="1" key="1">
    <citation type="journal article" date="2021" name="bioRxiv">
        <title>Whole Genome Assembly and Annotation of Northern Wild Rice, Zizania palustris L., Supports a Whole Genome Duplication in the Zizania Genus.</title>
        <authorList>
            <person name="Haas M."/>
            <person name="Kono T."/>
            <person name="Macchietto M."/>
            <person name="Millas R."/>
            <person name="McGilp L."/>
            <person name="Shao M."/>
            <person name="Duquette J."/>
            <person name="Hirsch C.N."/>
            <person name="Kimball J."/>
        </authorList>
    </citation>
    <scope>NUCLEOTIDE SEQUENCE</scope>
    <source>
        <tissue evidence="1">Fresh leaf tissue</tissue>
    </source>
</reference>
<evidence type="ECO:0000313" key="2">
    <source>
        <dbReference type="Proteomes" id="UP000729402"/>
    </source>
</evidence>
<protein>
    <submittedName>
        <fullName evidence="1">Uncharacterized protein</fullName>
    </submittedName>
</protein>
<evidence type="ECO:0000313" key="1">
    <source>
        <dbReference type="EMBL" id="KAG8065175.1"/>
    </source>
</evidence>
<dbReference type="AlphaFoldDB" id="A0A8J5VFR7"/>
<sequence>MNVQLGDRTKVEQQIAISSDNIIVAYFAWAKGKADEKVQALLAKVLRRYDSILEALGGTEGGRGGIVLGVGGDINTIDMGGDAVRDNVGAGDNDIDNTVLDTSMDVI</sequence>
<accession>A0A8J5VFR7</accession>
<gene>
    <name evidence="1" type="ORF">GUJ93_ZPchr0004g39456</name>
</gene>
<comment type="caution">
    <text evidence="1">The sequence shown here is derived from an EMBL/GenBank/DDBJ whole genome shotgun (WGS) entry which is preliminary data.</text>
</comment>